<protein>
    <recommendedName>
        <fullName evidence="7">CWH43-like N-terminal domain-containing protein</fullName>
    </recommendedName>
</protein>
<evidence type="ECO:0000256" key="1">
    <source>
        <dbReference type="ARBA" id="ARBA00004127"/>
    </source>
</evidence>
<dbReference type="AlphaFoldDB" id="A0A7R9NUN2"/>
<evidence type="ECO:0000313" key="8">
    <source>
        <dbReference type="EMBL" id="CAD7456976.1"/>
    </source>
</evidence>
<dbReference type="InterPro" id="IPR019402">
    <property type="entry name" value="CWH43_N"/>
</dbReference>
<sequence>MEQKKTHEVPMWQNVELLKQLTLRLDIAYRSYFNLILSTISTILKETSSVIVKELTARCLQPPTSNQEWMDIASRFWFRYTWSVLLDQVEPAFPYISDTGTLPPASCLFSQLLNIITVFMSCCVYIRYRLVKNAESGIIPWVNSMAAWLGGICCLGLSLVANFQESNVSSVHVLGADTCFIGGAIYFCLQRLSLHHGVNTMKWLKHDGGWEAHLISTAAEWMLTVVFVAFFLSYVQEFSRTTISVNVEIDKLEM</sequence>
<organism evidence="8">
    <name type="scientific">Timema tahoe</name>
    <dbReference type="NCBI Taxonomy" id="61484"/>
    <lineage>
        <taxon>Eukaryota</taxon>
        <taxon>Metazoa</taxon>
        <taxon>Ecdysozoa</taxon>
        <taxon>Arthropoda</taxon>
        <taxon>Hexapoda</taxon>
        <taxon>Insecta</taxon>
        <taxon>Pterygota</taxon>
        <taxon>Neoptera</taxon>
        <taxon>Polyneoptera</taxon>
        <taxon>Phasmatodea</taxon>
        <taxon>Timematodea</taxon>
        <taxon>Timematoidea</taxon>
        <taxon>Timematidae</taxon>
        <taxon>Timema</taxon>
    </lineage>
</organism>
<name>A0A7R9NUN2_9NEOP</name>
<keyword evidence="3 6" id="KW-0812">Transmembrane</keyword>
<feature type="transmembrane region" description="Helical" evidence="6">
    <location>
        <begin position="138"/>
        <end position="163"/>
    </location>
</feature>
<evidence type="ECO:0000259" key="7">
    <source>
        <dbReference type="Pfam" id="PF10277"/>
    </source>
</evidence>
<dbReference type="InterPro" id="IPR050911">
    <property type="entry name" value="DRAM/TMEM150_Autophagy_Mod"/>
</dbReference>
<evidence type="ECO:0000256" key="3">
    <source>
        <dbReference type="ARBA" id="ARBA00022692"/>
    </source>
</evidence>
<feature type="transmembrane region" description="Helical" evidence="6">
    <location>
        <begin position="169"/>
        <end position="189"/>
    </location>
</feature>
<reference evidence="8" key="1">
    <citation type="submission" date="2020-11" db="EMBL/GenBank/DDBJ databases">
        <authorList>
            <person name="Tran Van P."/>
        </authorList>
    </citation>
    <scope>NUCLEOTIDE SEQUENCE</scope>
</reference>
<dbReference type="Pfam" id="PF10277">
    <property type="entry name" value="Frag1"/>
    <property type="match status" value="1"/>
</dbReference>
<gene>
    <name evidence="8" type="ORF">TTEB3V08_LOCUS4987</name>
</gene>
<comment type="subcellular location">
    <subcellularLocation>
        <location evidence="1">Endomembrane system</location>
        <topology evidence="1">Multi-pass membrane protein</topology>
    </subcellularLocation>
</comment>
<dbReference type="GO" id="GO:0012505">
    <property type="term" value="C:endomembrane system"/>
    <property type="evidence" value="ECO:0007669"/>
    <property type="project" value="UniProtKB-SubCell"/>
</dbReference>
<keyword evidence="4 6" id="KW-1133">Transmembrane helix</keyword>
<dbReference type="EMBL" id="OE001513">
    <property type="protein sequence ID" value="CAD7456976.1"/>
    <property type="molecule type" value="Genomic_DNA"/>
</dbReference>
<evidence type="ECO:0000256" key="6">
    <source>
        <dbReference type="SAM" id="Phobius"/>
    </source>
</evidence>
<keyword evidence="5 6" id="KW-0472">Membrane</keyword>
<evidence type="ECO:0000256" key="5">
    <source>
        <dbReference type="ARBA" id="ARBA00023136"/>
    </source>
</evidence>
<feature type="domain" description="CWH43-like N-terminal" evidence="7">
    <location>
        <begin position="75"/>
        <end position="195"/>
    </location>
</feature>
<accession>A0A7R9NUN2</accession>
<dbReference type="PANTHER" id="PTHR21324:SF2">
    <property type="entry name" value="EG:22E5.9 PROTEIN"/>
    <property type="match status" value="1"/>
</dbReference>
<evidence type="ECO:0000256" key="4">
    <source>
        <dbReference type="ARBA" id="ARBA00022989"/>
    </source>
</evidence>
<feature type="transmembrane region" description="Helical" evidence="6">
    <location>
        <begin position="108"/>
        <end position="126"/>
    </location>
</feature>
<dbReference type="PANTHER" id="PTHR21324">
    <property type="entry name" value="FASTING-INDUCIBLE INTEGRAL MEMBRANE PROTEIN TM6P1-RELATED"/>
    <property type="match status" value="1"/>
</dbReference>
<proteinExistence type="inferred from homology"/>
<feature type="transmembrane region" description="Helical" evidence="6">
    <location>
        <begin position="210"/>
        <end position="232"/>
    </location>
</feature>
<evidence type="ECO:0000256" key="2">
    <source>
        <dbReference type="ARBA" id="ARBA00006565"/>
    </source>
</evidence>
<comment type="similarity">
    <text evidence="2">Belongs to the DRAM/TMEM150 family.</text>
</comment>